<dbReference type="EMBL" id="RDBE01000010">
    <property type="protein sequence ID" value="RLV48326.1"/>
    <property type="molecule type" value="Genomic_DNA"/>
</dbReference>
<gene>
    <name evidence="3" type="ORF">D9V37_14950</name>
</gene>
<evidence type="ECO:0000256" key="1">
    <source>
        <dbReference type="ARBA" id="ARBA00008061"/>
    </source>
</evidence>
<evidence type="ECO:0000259" key="2">
    <source>
        <dbReference type="SMART" id="SM00642"/>
    </source>
</evidence>
<sequence length="491" mass="54525">MGDLPGITSRLPYLAELGVDALWITPFYPSPQHDHGYDVADYRDVEPTYGTLADFDTLAARAHELGLRVIVDIVPNHTSWDHPWFRAALAGDEAARERYVFRPGRGAHGEEPPNNWLAMFGGGAWERVEDGSWYLHLFDRSQPDLNWLNPEVHADFERTLRFWLDRGADGFRIDVAHALIKQDGLPDVDDPPAYIDGTAPGGPMWDRPEVHEIYREWHRVLAEYPGERMAVGEAWAPTPESTARFVRHDELQQTFNFHWLVADYSAAAFRKVVDDTLDTLRPVGASATWVLGNHDVVRPPTRYGGGERGVARTRAATLLMLALPGSAYLYQGEELGLEQVDVPEAARQDPDFLNGRGPGRDGCRVPIPWSGEAPPYGFGPGAGQPWLPQPADWAERSVEAEQADPASTLAFYTGALALRRRRIAEGWAEDREIEWLDLGADVLAFRRGEVTVLMNFGTAAVPVPDGEVLLASGLVEDAVPTDTAVWVSRAR</sequence>
<dbReference type="Pfam" id="PF00128">
    <property type="entry name" value="Alpha-amylase"/>
    <property type="match status" value="1"/>
</dbReference>
<keyword evidence="4" id="KW-1185">Reference proteome</keyword>
<dbReference type="OrthoDB" id="9043248at2"/>
<dbReference type="AlphaFoldDB" id="A0A3L8NYM7"/>
<dbReference type="PANTHER" id="PTHR10357:SF179">
    <property type="entry name" value="NEUTRAL AND BASIC AMINO ACID TRANSPORT PROTEIN RBAT"/>
    <property type="match status" value="1"/>
</dbReference>
<dbReference type="CDD" id="cd11332">
    <property type="entry name" value="AmyAc_OligoGlu_TS"/>
    <property type="match status" value="1"/>
</dbReference>
<dbReference type="Gene3D" id="3.90.400.10">
    <property type="entry name" value="Oligo-1,6-glucosidase, Domain 2"/>
    <property type="match status" value="1"/>
</dbReference>
<evidence type="ECO:0000313" key="4">
    <source>
        <dbReference type="Proteomes" id="UP000281708"/>
    </source>
</evidence>
<dbReference type="SMART" id="SM00642">
    <property type="entry name" value="Aamy"/>
    <property type="match status" value="1"/>
</dbReference>
<reference evidence="3 4" key="1">
    <citation type="submission" date="2018-10" db="EMBL/GenBank/DDBJ databases">
        <title>Marmoricola sp. 4Q3S-7 whole genome shotgun sequence.</title>
        <authorList>
            <person name="Li F."/>
        </authorList>
    </citation>
    <scope>NUCLEOTIDE SEQUENCE [LARGE SCALE GENOMIC DNA]</scope>
    <source>
        <strain evidence="3 4">4Q3S-7</strain>
    </source>
</reference>
<protein>
    <submittedName>
        <fullName evidence="3">Glycoside hydrolase family 13 protein</fullName>
    </submittedName>
</protein>
<organism evidence="3 4">
    <name type="scientific">Nocardioides mangrovicus</name>
    <dbReference type="NCBI Taxonomy" id="2478913"/>
    <lineage>
        <taxon>Bacteria</taxon>
        <taxon>Bacillati</taxon>
        <taxon>Actinomycetota</taxon>
        <taxon>Actinomycetes</taxon>
        <taxon>Propionibacteriales</taxon>
        <taxon>Nocardioidaceae</taxon>
        <taxon>Nocardioides</taxon>
    </lineage>
</organism>
<name>A0A3L8NYM7_9ACTN</name>
<keyword evidence="3" id="KW-0378">Hydrolase</keyword>
<dbReference type="InterPro" id="IPR006047">
    <property type="entry name" value="GH13_cat_dom"/>
</dbReference>
<accession>A0A3L8NYM7</accession>
<dbReference type="InterPro" id="IPR045857">
    <property type="entry name" value="O16G_dom_2"/>
</dbReference>
<dbReference type="Gene3D" id="3.20.20.80">
    <property type="entry name" value="Glycosidases"/>
    <property type="match status" value="1"/>
</dbReference>
<dbReference type="PANTHER" id="PTHR10357">
    <property type="entry name" value="ALPHA-AMYLASE FAMILY MEMBER"/>
    <property type="match status" value="1"/>
</dbReference>
<dbReference type="InterPro" id="IPR017853">
    <property type="entry name" value="GH"/>
</dbReference>
<comment type="caution">
    <text evidence="3">The sequence shown here is derived from an EMBL/GenBank/DDBJ whole genome shotgun (WGS) entry which is preliminary data.</text>
</comment>
<comment type="similarity">
    <text evidence="1">Belongs to the glycosyl hydrolase 13 family.</text>
</comment>
<dbReference type="Proteomes" id="UP000281708">
    <property type="component" value="Unassembled WGS sequence"/>
</dbReference>
<proteinExistence type="inferred from homology"/>
<evidence type="ECO:0000313" key="3">
    <source>
        <dbReference type="EMBL" id="RLV48326.1"/>
    </source>
</evidence>
<dbReference type="GO" id="GO:0004556">
    <property type="term" value="F:alpha-amylase activity"/>
    <property type="evidence" value="ECO:0007669"/>
    <property type="project" value="TreeGrafter"/>
</dbReference>
<dbReference type="SUPFAM" id="SSF51445">
    <property type="entry name" value="(Trans)glycosidases"/>
    <property type="match status" value="1"/>
</dbReference>
<feature type="domain" description="Glycosyl hydrolase family 13 catalytic" evidence="2">
    <location>
        <begin position="1"/>
        <end position="360"/>
    </location>
</feature>
<dbReference type="GO" id="GO:0009313">
    <property type="term" value="P:oligosaccharide catabolic process"/>
    <property type="evidence" value="ECO:0007669"/>
    <property type="project" value="TreeGrafter"/>
</dbReference>